<feature type="transmembrane region" description="Helical" evidence="1">
    <location>
        <begin position="21"/>
        <end position="38"/>
    </location>
</feature>
<dbReference type="Proteomes" id="UP000230161">
    <property type="component" value="Unassembled WGS sequence"/>
</dbReference>
<keyword evidence="1" id="KW-0812">Transmembrane</keyword>
<dbReference type="EMBL" id="PGFB01000007">
    <property type="protein sequence ID" value="PJJ55194.1"/>
    <property type="molecule type" value="Genomic_DNA"/>
</dbReference>
<reference evidence="2 3" key="1">
    <citation type="submission" date="2017-11" db="EMBL/GenBank/DDBJ databases">
        <title>Genomic Encyclopedia of Archaeal and Bacterial Type Strains, Phase II (KMG-II): From Individual Species to Whole Genera.</title>
        <authorList>
            <person name="Goeker M."/>
        </authorList>
    </citation>
    <scope>NUCLEOTIDE SEQUENCE [LARGE SCALE GENOMIC DNA]</scope>
    <source>
        <strain evidence="2 3">DSM 25625</strain>
    </source>
</reference>
<evidence type="ECO:0000256" key="1">
    <source>
        <dbReference type="SAM" id="Phobius"/>
    </source>
</evidence>
<keyword evidence="1" id="KW-1133">Transmembrane helix</keyword>
<evidence type="ECO:0000313" key="2">
    <source>
        <dbReference type="EMBL" id="PJJ55194.1"/>
    </source>
</evidence>
<proteinExistence type="predicted"/>
<dbReference type="AlphaFoldDB" id="A0A2M9BB74"/>
<evidence type="ECO:0000313" key="3">
    <source>
        <dbReference type="Proteomes" id="UP000230161"/>
    </source>
</evidence>
<sequence length="174" mass="18377">MTGTRKRVFDHELSADAAERVSAGAYGYLVAAATLIGIGDRPLWTVIVIVVTTNLVYFATHVFAYTIGPQPHAKGEELSSTSLGATVRHHLAVSAPILSAAFLPLAVVLLLVVLGVDQQTATLFAVATAAFLLTSIATGSIYLRGVRGWRLVLVAVVTLALMSVLVIAKLVLFH</sequence>
<feature type="transmembrane region" description="Helical" evidence="1">
    <location>
        <begin position="44"/>
        <end position="68"/>
    </location>
</feature>
<keyword evidence="1" id="KW-0472">Membrane</keyword>
<dbReference type="RefSeq" id="WP_100346089.1">
    <property type="nucleotide sequence ID" value="NZ_PGFB01000007.1"/>
</dbReference>
<feature type="transmembrane region" description="Helical" evidence="1">
    <location>
        <begin position="150"/>
        <end position="172"/>
    </location>
</feature>
<gene>
    <name evidence="2" type="ORF">CLV54_3330</name>
</gene>
<dbReference type="OrthoDB" id="5073887at2"/>
<keyword evidence="3" id="KW-1185">Reference proteome</keyword>
<feature type="transmembrane region" description="Helical" evidence="1">
    <location>
        <begin position="122"/>
        <end position="143"/>
    </location>
</feature>
<protein>
    <submittedName>
        <fullName evidence="2">Uncharacterized protein</fullName>
    </submittedName>
</protein>
<comment type="caution">
    <text evidence="2">The sequence shown here is derived from an EMBL/GenBank/DDBJ whole genome shotgun (WGS) entry which is preliminary data.</text>
</comment>
<accession>A0A2M9BB74</accession>
<feature type="transmembrane region" description="Helical" evidence="1">
    <location>
        <begin position="89"/>
        <end position="116"/>
    </location>
</feature>
<organism evidence="2 3">
    <name type="scientific">Compostimonas suwonensis</name>
    <dbReference type="NCBI Taxonomy" id="1048394"/>
    <lineage>
        <taxon>Bacteria</taxon>
        <taxon>Bacillati</taxon>
        <taxon>Actinomycetota</taxon>
        <taxon>Actinomycetes</taxon>
        <taxon>Micrococcales</taxon>
        <taxon>Microbacteriaceae</taxon>
        <taxon>Compostimonas</taxon>
    </lineage>
</organism>
<name>A0A2M9BB74_9MICO</name>